<dbReference type="RefSeq" id="WP_354637581.1">
    <property type="nucleotide sequence ID" value="NZ_CP159872.1"/>
</dbReference>
<keyword evidence="1" id="KW-0812">Transmembrane</keyword>
<protein>
    <submittedName>
        <fullName evidence="2">Uncharacterized protein</fullName>
    </submittedName>
</protein>
<reference evidence="2" key="1">
    <citation type="submission" date="2024-06" db="EMBL/GenBank/DDBJ databases">
        <title>The genome sequences of Kitasatospora sp. strain HUAS MG31.</title>
        <authorList>
            <person name="Mo P."/>
        </authorList>
    </citation>
    <scope>NUCLEOTIDE SEQUENCE</scope>
    <source>
        <strain evidence="2">HUAS MG31</strain>
    </source>
</reference>
<organism evidence="2">
    <name type="scientific">Kitasatospora camelliae</name>
    <dbReference type="NCBI Taxonomy" id="3156397"/>
    <lineage>
        <taxon>Bacteria</taxon>
        <taxon>Bacillati</taxon>
        <taxon>Actinomycetota</taxon>
        <taxon>Actinomycetes</taxon>
        <taxon>Kitasatosporales</taxon>
        <taxon>Streptomycetaceae</taxon>
        <taxon>Kitasatospora</taxon>
    </lineage>
</organism>
<feature type="transmembrane region" description="Helical" evidence="1">
    <location>
        <begin position="49"/>
        <end position="72"/>
    </location>
</feature>
<dbReference type="AlphaFoldDB" id="A0AAU8JNN7"/>
<accession>A0AAU8JNN7</accession>
<keyword evidence="1" id="KW-1133">Transmembrane helix</keyword>
<proteinExistence type="predicted"/>
<keyword evidence="1" id="KW-0472">Membrane</keyword>
<evidence type="ECO:0000313" key="2">
    <source>
        <dbReference type="EMBL" id="XCM77859.1"/>
    </source>
</evidence>
<sequence>MAGDEDLDRDHRMTLTLFREVLDQPEPPVRSSLAEVRAGGRRLRRRRRLTVATAVAAVLVVGGTAAAGTGLWSAPGVGGPAGGGDGATSAPPRQYGMGDLDEFHDRFLAALRTGLPSGYREVADGGGPTSARLVREDGTSYAVSALMGTPLAAGARPDDPCEARAGVTTTAFRDCRVLTLPDGSTGWLSRGVTNPVSQAVLATPEGKVFGLGGVPGGGTRDPIPLDDLEALLRSPGLVSLLQGTPLDAPG</sequence>
<gene>
    <name evidence="2" type="ORF">ABWK59_02395</name>
</gene>
<dbReference type="KEGG" id="kcm:ABWK59_02395"/>
<name>A0AAU8JNN7_9ACTN</name>
<evidence type="ECO:0000256" key="1">
    <source>
        <dbReference type="SAM" id="Phobius"/>
    </source>
</evidence>
<dbReference type="EMBL" id="CP159872">
    <property type="protein sequence ID" value="XCM77859.1"/>
    <property type="molecule type" value="Genomic_DNA"/>
</dbReference>